<keyword evidence="4 8" id="KW-0597">Phosphoprotein</keyword>
<dbReference type="SUPFAM" id="SSF47384">
    <property type="entry name" value="Homodimeric domain of signal transducing histidine kinase"/>
    <property type="match status" value="1"/>
</dbReference>
<dbReference type="SUPFAM" id="SSF55874">
    <property type="entry name" value="ATPase domain of HSP90 chaperone/DNA topoisomerase II/histidine kinase"/>
    <property type="match status" value="2"/>
</dbReference>
<dbReference type="InterPro" id="IPR003661">
    <property type="entry name" value="HisK_dim/P_dom"/>
</dbReference>
<dbReference type="EMBL" id="AYSO01000017">
    <property type="protein sequence ID" value="KIE46315.1"/>
    <property type="molecule type" value="Genomic_DNA"/>
</dbReference>
<feature type="domain" description="Histidine kinase" evidence="10">
    <location>
        <begin position="923"/>
        <end position="1020"/>
    </location>
</feature>
<dbReference type="InterPro" id="IPR001789">
    <property type="entry name" value="Sig_transdc_resp-reg_receiver"/>
</dbReference>
<evidence type="ECO:0000259" key="10">
    <source>
        <dbReference type="PROSITE" id="PS50109"/>
    </source>
</evidence>
<dbReference type="GO" id="GO:0016020">
    <property type="term" value="C:membrane"/>
    <property type="evidence" value="ECO:0007669"/>
    <property type="project" value="InterPro"/>
</dbReference>
<dbReference type="Pfam" id="PF00072">
    <property type="entry name" value="Response_reg"/>
    <property type="match status" value="1"/>
</dbReference>
<comment type="caution">
    <text evidence="12">The sequence shown here is derived from an EMBL/GenBank/DDBJ whole genome shotgun (WGS) entry which is preliminary data.</text>
</comment>
<evidence type="ECO:0000256" key="7">
    <source>
        <dbReference type="ARBA" id="ARBA00024867"/>
    </source>
</evidence>
<dbReference type="PROSITE" id="PS50109">
    <property type="entry name" value="HIS_KIN"/>
    <property type="match status" value="2"/>
</dbReference>
<evidence type="ECO:0000256" key="6">
    <source>
        <dbReference type="ARBA" id="ARBA00023012"/>
    </source>
</evidence>
<dbReference type="Gene3D" id="3.40.50.2300">
    <property type="match status" value="1"/>
</dbReference>
<protein>
    <recommendedName>
        <fullName evidence="3">Stage 0 sporulation protein A homolog</fullName>
        <ecNumber evidence="2">2.7.13.3</ecNumber>
    </recommendedName>
</protein>
<dbReference type="EC" id="2.7.13.3" evidence="2"/>
<evidence type="ECO:0000256" key="4">
    <source>
        <dbReference type="ARBA" id="ARBA00022553"/>
    </source>
</evidence>
<dbReference type="Gene3D" id="1.10.287.130">
    <property type="match status" value="1"/>
</dbReference>
<dbReference type="CDD" id="cd00082">
    <property type="entry name" value="HisKA"/>
    <property type="match status" value="1"/>
</dbReference>
<keyword evidence="9" id="KW-0812">Transmembrane</keyword>
<accession>A0A0C1UFY8</accession>
<keyword evidence="13" id="KW-1185">Reference proteome</keyword>
<feature type="transmembrane region" description="Helical" evidence="9">
    <location>
        <begin position="310"/>
        <end position="329"/>
    </location>
</feature>
<dbReference type="PANTHER" id="PTHR43547:SF2">
    <property type="entry name" value="HYBRID SIGNAL TRANSDUCTION HISTIDINE KINASE C"/>
    <property type="match status" value="1"/>
</dbReference>
<evidence type="ECO:0000313" key="13">
    <source>
        <dbReference type="Proteomes" id="UP000031366"/>
    </source>
</evidence>
<gene>
    <name evidence="12" type="ORF">U732_1854</name>
</gene>
<dbReference type="InterPro" id="IPR010559">
    <property type="entry name" value="Sig_transdc_His_kin_internal"/>
</dbReference>
<dbReference type="InterPro" id="IPR004358">
    <property type="entry name" value="Sig_transdc_His_kin-like_C"/>
</dbReference>
<feature type="transmembrane region" description="Helical" evidence="9">
    <location>
        <begin position="7"/>
        <end position="26"/>
    </location>
</feature>
<proteinExistence type="predicted"/>
<dbReference type="Proteomes" id="UP000031366">
    <property type="component" value="Unassembled WGS sequence"/>
</dbReference>
<evidence type="ECO:0000256" key="3">
    <source>
        <dbReference type="ARBA" id="ARBA00018672"/>
    </source>
</evidence>
<feature type="transmembrane region" description="Helical" evidence="9">
    <location>
        <begin position="242"/>
        <end position="259"/>
    </location>
</feature>
<evidence type="ECO:0000256" key="2">
    <source>
        <dbReference type="ARBA" id="ARBA00012438"/>
    </source>
</evidence>
<dbReference type="Gene3D" id="3.30.565.10">
    <property type="entry name" value="Histidine kinase-like ATPase, C-terminal domain"/>
    <property type="match status" value="2"/>
</dbReference>
<reference evidence="12 13" key="1">
    <citation type="journal article" date="2015" name="Infect. Genet. Evol.">
        <title>Genomic sequences of six botulinum neurotoxin-producing strains representing three clostridial species illustrate the mobility and diversity of botulinum neurotoxin genes.</title>
        <authorList>
            <person name="Smith T.J."/>
            <person name="Hill K.K."/>
            <person name="Xie G."/>
            <person name="Foley B.T."/>
            <person name="Williamson C.H."/>
            <person name="Foster J.T."/>
            <person name="Johnson S.L."/>
            <person name="Chertkov O."/>
            <person name="Teshima H."/>
            <person name="Gibbons H.S."/>
            <person name="Johnsky L.A."/>
            <person name="Karavis M.A."/>
            <person name="Smith L.A."/>
        </authorList>
    </citation>
    <scope>NUCLEOTIDE SEQUENCE [LARGE SCALE GENOMIC DNA]</scope>
    <source>
        <strain evidence="12 13">CDC 2741</strain>
    </source>
</reference>
<comment type="function">
    <text evidence="7">May play the central regulatory role in sporulation. It may be an element of the effector pathway responsible for the activation of sporulation genes in response to nutritional stress. Spo0A may act in concert with spo0H (a sigma factor) to control the expression of some genes that are critical to the sporulation process.</text>
</comment>
<feature type="transmembrane region" description="Helical" evidence="9">
    <location>
        <begin position="335"/>
        <end position="357"/>
    </location>
</feature>
<dbReference type="PROSITE" id="PS50110">
    <property type="entry name" value="RESPONSE_REGULATORY"/>
    <property type="match status" value="1"/>
</dbReference>
<keyword evidence="5 12" id="KW-0808">Transferase</keyword>
<dbReference type="InterPro" id="IPR011006">
    <property type="entry name" value="CheY-like_superfamily"/>
</dbReference>
<dbReference type="Pfam" id="PF07695">
    <property type="entry name" value="7TMR-DISM_7TM"/>
    <property type="match status" value="1"/>
</dbReference>
<dbReference type="InterPro" id="IPR005467">
    <property type="entry name" value="His_kinase_dom"/>
</dbReference>
<feature type="transmembrane region" description="Helical" evidence="9">
    <location>
        <begin position="401"/>
        <end position="420"/>
    </location>
</feature>
<keyword evidence="6" id="KW-0902">Two-component regulatory system</keyword>
<dbReference type="SMART" id="SM00387">
    <property type="entry name" value="HATPase_c"/>
    <property type="match status" value="2"/>
</dbReference>
<sequence>MKKILKVIIVLVMITIQFFILDPSYFRKKIFSRNVPVEEKGKIDLSQWDFVKNGAIRLNGEWEYYDNQILMPEDFREGSNKKTELTGYAKLSSTGKRKINGQNITAKGTGTYRLTIKINPSDQIFGMKIGNIRMSNRVYINGILKGASGNPAEKDKGYYPGNTPYSTYFNISGDKIEIILQTANFDYLYGGILYKIHFGLQKDINFITIAILSAELTGAMLVLLFGIYHLSIYFMRNEDKSFLYSGIYFLIFSVTFLVNGERAILQFFPSIPFNLICRVQQTVNALTIIPLAGIIKGIDEKILPNSIVKVANIVSIPYIVIPLIAPYSIYSHLNLSMSILNIVFIMMIIFRLIIMYLENSYGVLDRKGILLLSKSIICLGICLGNNYLYSFNIIHSNIAGSIGVFGFIIFTADTLAYNFVKTYETMEKMSEELIKMDKTKDEFITKTSYELKAPLYGIINIAETIIKENSNHLKEKNIKDIIIIKNIALRLSNIVDDILDVTLLKNGQLKINISLVDIKVCTNIVIEAFKYMMQNKNIEIINNIKESIMVKADENRVRQILFNLINNSIESMDEGIIKIGSNRVNHMIYISVEDTGCGILRDKQKRIFEPYEFLDSEGASLGLYISRQLVELMEGQIYLDWSEANKGSRFVFSIPYWEGKSNLCRVANREELEYFHTPASIDYSEADNEKAYESTILIVDDEIFNIQTALNILGRERYNVLVALSGEEVLEKIQDNKVDLILLDIMMPRISGIDVCRKIREKYSVIELPILISTLGNTNYDLFLGFEAGANDFITKPFEEKEIRARVRTLITLKKSMEDVLKNELAFLQAQIKPHFLYNVISTIIYFCYTDSKKAAELLTDFSRYLRLAFDIDNKLMIIPLSRELQLVDAYVQIEKARFGDKIKIEYDIEEELMDEKIPSLSIQPLIENAVKHGICKKKEGGTIYLSVKRRKELIYIVVKDTGVGMSADKVESLKNIEDKNNGIGFSNIGRRIRRLTKADIDIYSIEGEGTTVAISIKNL</sequence>
<dbReference type="OrthoDB" id="9809348at2"/>
<dbReference type="RefSeq" id="WP_039633761.1">
    <property type="nucleotide sequence ID" value="NZ_AYSO01000017.1"/>
</dbReference>
<evidence type="ECO:0000256" key="5">
    <source>
        <dbReference type="ARBA" id="ARBA00022777"/>
    </source>
</evidence>
<dbReference type="Pfam" id="PF06580">
    <property type="entry name" value="His_kinase"/>
    <property type="match status" value="1"/>
</dbReference>
<dbReference type="InterPro" id="IPR003594">
    <property type="entry name" value="HATPase_dom"/>
</dbReference>
<feature type="transmembrane region" description="Helical" evidence="9">
    <location>
        <begin position="206"/>
        <end position="230"/>
    </location>
</feature>
<feature type="modified residue" description="4-aspartylphosphate" evidence="8">
    <location>
        <position position="744"/>
    </location>
</feature>
<dbReference type="SUPFAM" id="SSF52172">
    <property type="entry name" value="CheY-like"/>
    <property type="match status" value="1"/>
</dbReference>
<feature type="transmembrane region" description="Helical" evidence="9">
    <location>
        <begin position="369"/>
        <end position="389"/>
    </location>
</feature>
<dbReference type="GO" id="GO:0000155">
    <property type="term" value="F:phosphorelay sensor kinase activity"/>
    <property type="evidence" value="ECO:0007669"/>
    <property type="project" value="InterPro"/>
</dbReference>
<feature type="domain" description="Response regulatory" evidence="11">
    <location>
        <begin position="695"/>
        <end position="811"/>
    </location>
</feature>
<organism evidence="12 13">
    <name type="scientific">Clostridium argentinense CDC 2741</name>
    <dbReference type="NCBI Taxonomy" id="1418104"/>
    <lineage>
        <taxon>Bacteria</taxon>
        <taxon>Bacillati</taxon>
        <taxon>Bacillota</taxon>
        <taxon>Clostridia</taxon>
        <taxon>Eubacteriales</taxon>
        <taxon>Clostridiaceae</taxon>
        <taxon>Clostridium</taxon>
    </lineage>
</organism>
<dbReference type="SMART" id="SM00448">
    <property type="entry name" value="REC"/>
    <property type="match status" value="1"/>
</dbReference>
<evidence type="ECO:0000259" key="11">
    <source>
        <dbReference type="PROSITE" id="PS50110"/>
    </source>
</evidence>
<keyword evidence="9" id="KW-0472">Membrane</keyword>
<evidence type="ECO:0000313" key="12">
    <source>
        <dbReference type="EMBL" id="KIE46315.1"/>
    </source>
</evidence>
<comment type="catalytic activity">
    <reaction evidence="1">
        <text>ATP + protein L-histidine = ADP + protein N-phospho-L-histidine.</text>
        <dbReference type="EC" id="2.7.13.3"/>
    </reaction>
</comment>
<dbReference type="InterPro" id="IPR036890">
    <property type="entry name" value="HATPase_C_sf"/>
</dbReference>
<keyword evidence="9" id="KW-1133">Transmembrane helix</keyword>
<dbReference type="STRING" id="29341.RSJ17_16235"/>
<keyword evidence="5 12" id="KW-0418">Kinase</keyword>
<dbReference type="PRINTS" id="PR00344">
    <property type="entry name" value="BCTRLSENSOR"/>
</dbReference>
<evidence type="ECO:0000256" key="9">
    <source>
        <dbReference type="SAM" id="Phobius"/>
    </source>
</evidence>
<evidence type="ECO:0000256" key="1">
    <source>
        <dbReference type="ARBA" id="ARBA00000085"/>
    </source>
</evidence>
<dbReference type="AlphaFoldDB" id="A0A0C1UFY8"/>
<name>A0A0C1UFY8_9CLOT</name>
<feature type="domain" description="Histidine kinase" evidence="10">
    <location>
        <begin position="446"/>
        <end position="658"/>
    </location>
</feature>
<dbReference type="PANTHER" id="PTHR43547">
    <property type="entry name" value="TWO-COMPONENT HISTIDINE KINASE"/>
    <property type="match status" value="1"/>
</dbReference>
<dbReference type="InterPro" id="IPR036097">
    <property type="entry name" value="HisK_dim/P_sf"/>
</dbReference>
<dbReference type="Pfam" id="PF02518">
    <property type="entry name" value="HATPase_c"/>
    <property type="match status" value="2"/>
</dbReference>
<dbReference type="InterPro" id="IPR011623">
    <property type="entry name" value="7TMR_DISM_rcpt_extracell_dom1"/>
</dbReference>
<evidence type="ECO:0000256" key="8">
    <source>
        <dbReference type="PROSITE-ProRule" id="PRU00169"/>
    </source>
</evidence>